<keyword evidence="3" id="KW-1185">Reference proteome</keyword>
<dbReference type="Gene3D" id="3.40.50.10170">
    <property type="match status" value="1"/>
</dbReference>
<dbReference type="NCBIfam" id="TIGR00762">
    <property type="entry name" value="DegV"/>
    <property type="match status" value="1"/>
</dbReference>
<gene>
    <name evidence="2" type="ORF">MED297_16704</name>
</gene>
<accession>A4BHK1</accession>
<dbReference type="InterPro" id="IPR050270">
    <property type="entry name" value="DegV_domain_contain"/>
</dbReference>
<dbReference type="HOGENOM" id="CLU_069606_0_0_6"/>
<evidence type="ECO:0000256" key="1">
    <source>
        <dbReference type="ARBA" id="ARBA00023121"/>
    </source>
</evidence>
<keyword evidence="1" id="KW-0446">Lipid-binding</keyword>
<name>A4BHK1_9GAMM</name>
<dbReference type="InterPro" id="IPR043168">
    <property type="entry name" value="DegV_C"/>
</dbReference>
<dbReference type="Pfam" id="PF02645">
    <property type="entry name" value="DegV"/>
    <property type="match status" value="1"/>
</dbReference>
<dbReference type="EMBL" id="AAOE01000021">
    <property type="protein sequence ID" value="EAR08399.1"/>
    <property type="molecule type" value="Genomic_DNA"/>
</dbReference>
<dbReference type="PANTHER" id="PTHR33434">
    <property type="entry name" value="DEGV DOMAIN-CONTAINING PROTEIN DR_1986-RELATED"/>
    <property type="match status" value="1"/>
</dbReference>
<dbReference type="InterPro" id="IPR003797">
    <property type="entry name" value="DegV"/>
</dbReference>
<sequence length="313" mass="34373">MSIALVVDSACDLPKTFLDERGIKLFPISINVDGDLYTDDKDPATLLNFYQEDLLSLDHEAESIPFSSEQMHHLIMETIVPNHDFALVQTVSQKRSQIFQNCTDAQPDVLASYRKLKDAGELDTHFGMRIMNSSTLFTGQGLLAVFTSDLIQAGKSRQDIVRLADAFKSRIYAYAIPPDVAYIRERARKRGEKSLGMLGALVAKSLDIKPIIRANNDETAPVGKARGFDNAVEKLFEYAAERIKKGLLTPYVIVSVAGDESELAQYPAFDELKRAADEEGVNLITCVMGLTSGLNLGPGAVSLALAAEEHAFE</sequence>
<dbReference type="Proteomes" id="UP000005953">
    <property type="component" value="Unassembled WGS sequence"/>
</dbReference>
<dbReference type="GO" id="GO:0008289">
    <property type="term" value="F:lipid binding"/>
    <property type="evidence" value="ECO:0007669"/>
    <property type="project" value="UniProtKB-KW"/>
</dbReference>
<organism evidence="2 3">
    <name type="scientific">Reinekea blandensis MED297</name>
    <dbReference type="NCBI Taxonomy" id="314283"/>
    <lineage>
        <taxon>Bacteria</taxon>
        <taxon>Pseudomonadati</taxon>
        <taxon>Pseudomonadota</taxon>
        <taxon>Gammaproteobacteria</taxon>
        <taxon>Oceanospirillales</taxon>
        <taxon>Saccharospirillaceae</taxon>
        <taxon>Reinekea</taxon>
    </lineage>
</organism>
<dbReference type="OrthoDB" id="6190387at2"/>
<dbReference type="AlphaFoldDB" id="A4BHK1"/>
<dbReference type="PROSITE" id="PS51482">
    <property type="entry name" value="DEGV"/>
    <property type="match status" value="1"/>
</dbReference>
<dbReference type="RefSeq" id="WP_008043654.1">
    <property type="nucleotide sequence ID" value="NZ_CH724150.1"/>
</dbReference>
<evidence type="ECO:0008006" key="4">
    <source>
        <dbReference type="Google" id="ProtNLM"/>
    </source>
</evidence>
<reference evidence="2 3" key="1">
    <citation type="submission" date="2006-02" db="EMBL/GenBank/DDBJ databases">
        <authorList>
            <person name="Pinhassi J."/>
            <person name="Pedros-Alio C."/>
            <person name="Ferriera S."/>
            <person name="Johnson J."/>
            <person name="Kravitz S."/>
            <person name="Halpern A."/>
            <person name="Remington K."/>
            <person name="Beeson K."/>
            <person name="Tran B."/>
            <person name="Rogers Y.-H."/>
            <person name="Friedman R."/>
            <person name="Venter J.C."/>
        </authorList>
    </citation>
    <scope>NUCLEOTIDE SEQUENCE [LARGE SCALE GENOMIC DNA]</scope>
    <source>
        <strain evidence="2 3">MED297</strain>
    </source>
</reference>
<proteinExistence type="predicted"/>
<evidence type="ECO:0000313" key="2">
    <source>
        <dbReference type="EMBL" id="EAR08399.1"/>
    </source>
</evidence>
<dbReference type="Gene3D" id="3.30.1180.10">
    <property type="match status" value="1"/>
</dbReference>
<dbReference type="PANTHER" id="PTHR33434:SF2">
    <property type="entry name" value="FATTY ACID-BINDING PROTEIN TM_1468"/>
    <property type="match status" value="1"/>
</dbReference>
<protein>
    <recommendedName>
        <fullName evidence="4">DegV family protein</fullName>
    </recommendedName>
</protein>
<evidence type="ECO:0000313" key="3">
    <source>
        <dbReference type="Proteomes" id="UP000005953"/>
    </source>
</evidence>
<dbReference type="SUPFAM" id="SSF82549">
    <property type="entry name" value="DAK1/DegV-like"/>
    <property type="match status" value="1"/>
</dbReference>
<comment type="caution">
    <text evidence="2">The sequence shown here is derived from an EMBL/GenBank/DDBJ whole genome shotgun (WGS) entry which is preliminary data.</text>
</comment>